<keyword evidence="4" id="KW-0004">4Fe-4S</keyword>
<dbReference type="PROSITE" id="PS51379">
    <property type="entry name" value="4FE4S_FER_2"/>
    <property type="match status" value="2"/>
</dbReference>
<evidence type="ECO:0000256" key="4">
    <source>
        <dbReference type="ARBA" id="ARBA00022485"/>
    </source>
</evidence>
<dbReference type="EMBL" id="CP001336">
    <property type="protein sequence ID" value="ACL18775.1"/>
    <property type="molecule type" value="Genomic_DNA"/>
</dbReference>
<evidence type="ECO:0000256" key="7">
    <source>
        <dbReference type="ARBA" id="ARBA00022737"/>
    </source>
</evidence>
<evidence type="ECO:0000256" key="5">
    <source>
        <dbReference type="ARBA" id="ARBA00022723"/>
    </source>
</evidence>
<dbReference type="HOGENOM" id="CLU_036586_1_0_9"/>
<dbReference type="PANTHER" id="PTHR42827">
    <property type="entry name" value="IRON-SULFUR CLUSTER-BINDING PROTEIN-RELATED"/>
    <property type="match status" value="1"/>
</dbReference>
<dbReference type="Pfam" id="PF13484">
    <property type="entry name" value="Fer4_16"/>
    <property type="match status" value="1"/>
</dbReference>
<dbReference type="PROSITE" id="PS51318">
    <property type="entry name" value="TAT"/>
    <property type="match status" value="1"/>
</dbReference>
<dbReference type="InterPro" id="IPR012832">
    <property type="entry name" value="RDH"/>
</dbReference>
<evidence type="ECO:0000256" key="3">
    <source>
        <dbReference type="ARBA" id="ARBA00022475"/>
    </source>
</evidence>
<proteinExistence type="predicted"/>
<evidence type="ECO:0000256" key="9">
    <source>
        <dbReference type="ARBA" id="ARBA00023014"/>
    </source>
</evidence>
<dbReference type="PANTHER" id="PTHR42827:SF1">
    <property type="entry name" value="IRON-SULFUR CLUSTER-BINDING PROTEIN"/>
    <property type="match status" value="1"/>
</dbReference>
<evidence type="ECO:0000256" key="1">
    <source>
        <dbReference type="ARBA" id="ARBA00001966"/>
    </source>
</evidence>
<feature type="region of interest" description="Disordered" evidence="12">
    <location>
        <begin position="1"/>
        <end position="38"/>
    </location>
</feature>
<dbReference type="InterPro" id="IPR019546">
    <property type="entry name" value="TAT_signal_bac_arc"/>
</dbReference>
<name>B8FVY9_DESHD</name>
<dbReference type="InterPro" id="IPR017896">
    <property type="entry name" value="4Fe4S_Fe-S-bd"/>
</dbReference>
<keyword evidence="9" id="KW-0411">Iron-sulfur</keyword>
<evidence type="ECO:0000256" key="11">
    <source>
        <dbReference type="ARBA" id="ARBA00029374"/>
    </source>
</evidence>
<dbReference type="Proteomes" id="UP000007726">
    <property type="component" value="Chromosome"/>
</dbReference>
<dbReference type="RefSeq" id="WP_015942970.1">
    <property type="nucleotide sequence ID" value="NC_011830.1"/>
</dbReference>
<organism evidence="14 15">
    <name type="scientific">Desulfitobacterium hafniense (strain DSM 10664 / DCB-2)</name>
    <dbReference type="NCBI Taxonomy" id="272564"/>
    <lineage>
        <taxon>Bacteria</taxon>
        <taxon>Bacillati</taxon>
        <taxon>Bacillota</taxon>
        <taxon>Clostridia</taxon>
        <taxon>Eubacteriales</taxon>
        <taxon>Desulfitobacteriaceae</taxon>
        <taxon>Desulfitobacterium</taxon>
    </lineage>
</organism>
<feature type="domain" description="4Fe-4S ferredoxin-type" evidence="13">
    <location>
        <begin position="407"/>
        <end position="436"/>
    </location>
</feature>
<dbReference type="NCBIfam" id="TIGR02486">
    <property type="entry name" value="RDH"/>
    <property type="match status" value="1"/>
</dbReference>
<comment type="cofactor">
    <cofactor evidence="11">
        <name>corrinoid</name>
        <dbReference type="ChEBI" id="CHEBI:33913"/>
    </cofactor>
</comment>
<dbReference type="PROSITE" id="PS00198">
    <property type="entry name" value="4FE4S_FER_1"/>
    <property type="match status" value="1"/>
</dbReference>
<keyword evidence="5" id="KW-0479">Metal-binding</keyword>
<dbReference type="GO" id="GO:0005886">
    <property type="term" value="C:plasma membrane"/>
    <property type="evidence" value="ECO:0007669"/>
    <property type="project" value="UniProtKB-SubCell"/>
</dbReference>
<comment type="cofactor">
    <cofactor evidence="1">
        <name>[4Fe-4S] cluster</name>
        <dbReference type="ChEBI" id="CHEBI:49883"/>
    </cofactor>
</comment>
<evidence type="ECO:0000256" key="8">
    <source>
        <dbReference type="ARBA" id="ARBA00023004"/>
    </source>
</evidence>
<dbReference type="Gene3D" id="3.30.70.20">
    <property type="match status" value="1"/>
</dbReference>
<dbReference type="InterPro" id="IPR006311">
    <property type="entry name" value="TAT_signal"/>
</dbReference>
<evidence type="ECO:0000256" key="6">
    <source>
        <dbReference type="ARBA" id="ARBA00022729"/>
    </source>
</evidence>
<keyword evidence="8" id="KW-0408">Iron</keyword>
<comment type="subcellular location">
    <subcellularLocation>
        <location evidence="2">Cell membrane</location>
    </subcellularLocation>
</comment>
<accession>B8FVY9</accession>
<dbReference type="AlphaFoldDB" id="B8FVY9"/>
<dbReference type="SUPFAM" id="SSF54862">
    <property type="entry name" value="4Fe-4S ferredoxins"/>
    <property type="match status" value="1"/>
</dbReference>
<reference evidence="14 15" key="1">
    <citation type="journal article" date="2012" name="BMC Microbiol.">
        <title>Genome sequence of Desulfitobacterium hafniense DCB-2, a Gram-positive anaerobe capable of dehalogenation and metal reduction.</title>
        <authorList>
            <person name="Kim S.H."/>
            <person name="Harzman C."/>
            <person name="Davis J.K."/>
            <person name="Hutcheson R."/>
            <person name="Broderick J.B."/>
            <person name="Marsh T.L."/>
            <person name="Tiedje J.M."/>
        </authorList>
    </citation>
    <scope>NUCLEOTIDE SEQUENCE [LARGE SCALE GENOMIC DNA]</scope>
    <source>
        <strain evidence="15">DSM 10664 / DCB-2</strain>
    </source>
</reference>
<evidence type="ECO:0000256" key="12">
    <source>
        <dbReference type="SAM" id="MobiDB-lite"/>
    </source>
</evidence>
<keyword evidence="3" id="KW-1003">Cell membrane</keyword>
<evidence type="ECO:0000256" key="2">
    <source>
        <dbReference type="ARBA" id="ARBA00004236"/>
    </source>
</evidence>
<dbReference type="GO" id="GO:0051539">
    <property type="term" value="F:4 iron, 4 sulfur cluster binding"/>
    <property type="evidence" value="ECO:0007669"/>
    <property type="project" value="UniProtKB-KW"/>
</dbReference>
<dbReference type="NCBIfam" id="TIGR01409">
    <property type="entry name" value="TAT_signal_seq"/>
    <property type="match status" value="1"/>
</dbReference>
<protein>
    <submittedName>
        <fullName evidence="14">Reductive dehalogenase</fullName>
    </submittedName>
</protein>
<feature type="domain" description="4Fe-4S ferredoxin-type" evidence="13">
    <location>
        <begin position="359"/>
        <end position="389"/>
    </location>
</feature>
<keyword evidence="7" id="KW-0677">Repeat</keyword>
<dbReference type="InterPro" id="IPR017900">
    <property type="entry name" value="4Fe4S_Fe_S_CS"/>
</dbReference>
<evidence type="ECO:0000259" key="13">
    <source>
        <dbReference type="PROSITE" id="PS51379"/>
    </source>
</evidence>
<dbReference type="Pfam" id="PF10518">
    <property type="entry name" value="TAT_signal"/>
    <property type="match status" value="1"/>
</dbReference>
<keyword evidence="10" id="KW-0472">Membrane</keyword>
<keyword evidence="6" id="KW-0732">Signal</keyword>
<sequence length="488" mass="53989">MSGVLDKNRDEQNEGYNHNSKDNHARGPAAHRQPRISRRGFLKTGAVAAAMGVMGAIVGPPKAAKAVIDLGYRNSYIHEMHYTPVPKGQWSKLKPKVDYGGASVRFVEHNDQWLGTTQIVGNIEKTNEDDGGFPLAIRGLLGEKSKYGFVSQAIRYPLGDALMLPTQEISKPEIVGGTPKPEKLPIPDPEQMSQHMKDLAYYLRADEVGIGKMPPYGYYKSVMNPPEGAYAAGIVSLETPYENVPVTESLPYVICVAVEQHLETYMASTGYDGISLEQSFRSYHATANISVVIAQYIRNLGYQARAHHFGNYEAVMGPCLIAAGMGELTRTGDCVAHPRMGFRNKVAAVTTDLPLVPDKPIDFGMLDFCRVCMKCAENCPAEAITQDKDPVAFNGYLRWNTDAKKCAEFRTGNEEGVNCGRCVKVCPWNSKEASWFHDAGIWIGSKGEAASSLLKSIDDMFGYGTEEVTRYKWWLEWPELYKIRVPGQ</sequence>
<evidence type="ECO:0000313" key="15">
    <source>
        <dbReference type="Proteomes" id="UP000007726"/>
    </source>
</evidence>
<gene>
    <name evidence="14" type="ordered locus">Dhaf_0711</name>
</gene>
<feature type="compositionally biased region" description="Basic and acidic residues" evidence="12">
    <location>
        <begin position="1"/>
        <end position="12"/>
    </location>
</feature>
<dbReference type="KEGG" id="dhd:Dhaf_0711"/>
<dbReference type="GO" id="GO:0046872">
    <property type="term" value="F:metal ion binding"/>
    <property type="evidence" value="ECO:0007669"/>
    <property type="project" value="UniProtKB-KW"/>
</dbReference>
<evidence type="ECO:0000256" key="10">
    <source>
        <dbReference type="ARBA" id="ARBA00023136"/>
    </source>
</evidence>
<evidence type="ECO:0000313" key="14">
    <source>
        <dbReference type="EMBL" id="ACL18775.1"/>
    </source>
</evidence>